<accession>A0A8H6YK76</accession>
<comment type="caution">
    <text evidence="2">The sequence shown here is derived from an EMBL/GenBank/DDBJ whole genome shotgun (WGS) entry which is preliminary data.</text>
</comment>
<organism evidence="2 3">
    <name type="scientific">Mycena venus</name>
    <dbReference type="NCBI Taxonomy" id="2733690"/>
    <lineage>
        <taxon>Eukaryota</taxon>
        <taxon>Fungi</taxon>
        <taxon>Dikarya</taxon>
        <taxon>Basidiomycota</taxon>
        <taxon>Agaricomycotina</taxon>
        <taxon>Agaricomycetes</taxon>
        <taxon>Agaricomycetidae</taxon>
        <taxon>Agaricales</taxon>
        <taxon>Marasmiineae</taxon>
        <taxon>Mycenaceae</taxon>
        <taxon>Mycena</taxon>
    </lineage>
</organism>
<reference evidence="2" key="1">
    <citation type="submission" date="2020-05" db="EMBL/GenBank/DDBJ databases">
        <title>Mycena genomes resolve the evolution of fungal bioluminescence.</title>
        <authorList>
            <person name="Tsai I.J."/>
        </authorList>
    </citation>
    <scope>NUCLEOTIDE SEQUENCE</scope>
    <source>
        <strain evidence="2">CCC161011</strain>
    </source>
</reference>
<dbReference type="OrthoDB" id="3365698at2759"/>
<dbReference type="Proteomes" id="UP000620124">
    <property type="component" value="Unassembled WGS sequence"/>
</dbReference>
<evidence type="ECO:0000256" key="1">
    <source>
        <dbReference type="SAM" id="Coils"/>
    </source>
</evidence>
<protein>
    <recommendedName>
        <fullName evidence="4">F-box domain-containing protein</fullName>
    </recommendedName>
</protein>
<dbReference type="AlphaFoldDB" id="A0A8H6YK76"/>
<dbReference type="EMBL" id="JACAZI010000004">
    <property type="protein sequence ID" value="KAF7362733.1"/>
    <property type="molecule type" value="Genomic_DNA"/>
</dbReference>
<gene>
    <name evidence="2" type="ORF">MVEN_00622600</name>
</gene>
<evidence type="ECO:0008006" key="4">
    <source>
        <dbReference type="Google" id="ProtNLM"/>
    </source>
</evidence>
<keyword evidence="1" id="KW-0175">Coiled coil</keyword>
<keyword evidence="3" id="KW-1185">Reference proteome</keyword>
<evidence type="ECO:0000313" key="2">
    <source>
        <dbReference type="EMBL" id="KAF7362733.1"/>
    </source>
</evidence>
<proteinExistence type="predicted"/>
<name>A0A8H6YK76_9AGAR</name>
<feature type="coiled-coil region" evidence="1">
    <location>
        <begin position="55"/>
        <end position="93"/>
    </location>
</feature>
<evidence type="ECO:0000313" key="3">
    <source>
        <dbReference type="Proteomes" id="UP000620124"/>
    </source>
</evidence>
<dbReference type="SUPFAM" id="SSF52047">
    <property type="entry name" value="RNI-like"/>
    <property type="match status" value="1"/>
</dbReference>
<sequence length="533" mass="59307">MQAPCWKCGASPTNAPGLPESEAMLSSLELDSATYLLHSNDAPLASEIPGVRHIVSAERNRIERLQTEILELQKALERRMQELEETKASLKNHTAILSAVRRVPAEIICEIFSYTLPCTRRVNGLDTQQAPWRLGHICRQWRATVLGYPPLWSSIAVHASWDDDTYSLAMVETHLRRSANASLAVTLDCKDGQIKSSNFSKSIDLILRHSTHWVTLSLRLHHLVAARILARLRPAMGRLPALRTLEFVEVTKQYRTPDSSLTGDTFSIAPALQKVFLTREPFHNVALTADLQLSWSQLTHFRGTWRFQEDGLNILRSTPNVVECGITIVGRDSLPPGSTHVALPNLRRLSIDAHGGFLELLRAPLLQELWITGDTAHYYLRPFIQHSSCTLVKLVMDDCSDPPWLAMILPDIPTLTTLYIAFSDKAIAKVLFDALKITGGPSDILPNLTHLAAGGSSGFGINAFVNMAATRWYKGTPRLSFMRTFYRLDVSSSSSAFKDVVSLIEKMRGEGLDAGFDTGFRPEPRNYFGLGCP</sequence>